<feature type="domain" description="ShKT" evidence="3">
    <location>
        <begin position="95"/>
        <end position="133"/>
    </location>
</feature>
<evidence type="ECO:0000256" key="1">
    <source>
        <dbReference type="SAM" id="MobiDB-lite"/>
    </source>
</evidence>
<evidence type="ECO:0000313" key="4">
    <source>
        <dbReference type="EnsemblProtists" id="EOD36841"/>
    </source>
</evidence>
<protein>
    <recommendedName>
        <fullName evidence="3">ShKT domain-containing protein</fullName>
    </recommendedName>
</protein>
<dbReference type="RefSeq" id="XP_005789270.1">
    <property type="nucleotide sequence ID" value="XM_005789213.1"/>
</dbReference>
<organism evidence="4 5">
    <name type="scientific">Emiliania huxleyi (strain CCMP1516)</name>
    <dbReference type="NCBI Taxonomy" id="280463"/>
    <lineage>
        <taxon>Eukaryota</taxon>
        <taxon>Haptista</taxon>
        <taxon>Haptophyta</taxon>
        <taxon>Prymnesiophyceae</taxon>
        <taxon>Isochrysidales</taxon>
        <taxon>Noelaerhabdaceae</taxon>
        <taxon>Emiliania</taxon>
    </lineage>
</organism>
<sequence>MESVSAGSVQAITGAILSYSSSASAPNLDPIAFKEAGLARLKNGAAAAAKPAEAAKPAATPKPVSRSNPTGKVKQTGAELQARLAEKKRLAGLRRERAHSGTSDCEGWARAGECIRNPQYMFSACGAACELPSYLDLDKDCASWANSGECEANAAFMLQQCNSSCLADEADGGSSRLATFLPIFFFVLLLGCAALTLSAMYAKQLSEAQDRLAELWARFVVRTTRARAAGGPAPARGSG</sequence>
<reference evidence="4" key="2">
    <citation type="submission" date="2024-10" db="UniProtKB">
        <authorList>
            <consortium name="EnsemblProtists"/>
        </authorList>
    </citation>
    <scope>IDENTIFICATION</scope>
</reference>
<dbReference type="AlphaFoldDB" id="A0A0D3KM56"/>
<evidence type="ECO:0000259" key="3">
    <source>
        <dbReference type="SMART" id="SM00254"/>
    </source>
</evidence>
<dbReference type="Proteomes" id="UP000013827">
    <property type="component" value="Unassembled WGS sequence"/>
</dbReference>
<keyword evidence="2" id="KW-0812">Transmembrane</keyword>
<dbReference type="Pfam" id="PF01549">
    <property type="entry name" value="ShK"/>
    <property type="match status" value="2"/>
</dbReference>
<feature type="region of interest" description="Disordered" evidence="1">
    <location>
        <begin position="49"/>
        <end position="78"/>
    </location>
</feature>
<reference evidence="5" key="1">
    <citation type="journal article" date="2013" name="Nature">
        <title>Pan genome of the phytoplankton Emiliania underpins its global distribution.</title>
        <authorList>
            <person name="Read B.A."/>
            <person name="Kegel J."/>
            <person name="Klute M.J."/>
            <person name="Kuo A."/>
            <person name="Lefebvre S.C."/>
            <person name="Maumus F."/>
            <person name="Mayer C."/>
            <person name="Miller J."/>
            <person name="Monier A."/>
            <person name="Salamov A."/>
            <person name="Young J."/>
            <person name="Aguilar M."/>
            <person name="Claverie J.M."/>
            <person name="Frickenhaus S."/>
            <person name="Gonzalez K."/>
            <person name="Herman E.K."/>
            <person name="Lin Y.C."/>
            <person name="Napier J."/>
            <person name="Ogata H."/>
            <person name="Sarno A.F."/>
            <person name="Shmutz J."/>
            <person name="Schroeder D."/>
            <person name="de Vargas C."/>
            <person name="Verret F."/>
            <person name="von Dassow P."/>
            <person name="Valentin K."/>
            <person name="Van de Peer Y."/>
            <person name="Wheeler G."/>
            <person name="Dacks J.B."/>
            <person name="Delwiche C.F."/>
            <person name="Dyhrman S.T."/>
            <person name="Glockner G."/>
            <person name="John U."/>
            <person name="Richards T."/>
            <person name="Worden A.Z."/>
            <person name="Zhang X."/>
            <person name="Grigoriev I.V."/>
            <person name="Allen A.E."/>
            <person name="Bidle K."/>
            <person name="Borodovsky M."/>
            <person name="Bowler C."/>
            <person name="Brownlee C."/>
            <person name="Cock J.M."/>
            <person name="Elias M."/>
            <person name="Gladyshev V.N."/>
            <person name="Groth M."/>
            <person name="Guda C."/>
            <person name="Hadaegh A."/>
            <person name="Iglesias-Rodriguez M.D."/>
            <person name="Jenkins J."/>
            <person name="Jones B.M."/>
            <person name="Lawson T."/>
            <person name="Leese F."/>
            <person name="Lindquist E."/>
            <person name="Lobanov A."/>
            <person name="Lomsadze A."/>
            <person name="Malik S.B."/>
            <person name="Marsh M.E."/>
            <person name="Mackinder L."/>
            <person name="Mock T."/>
            <person name="Mueller-Roeber B."/>
            <person name="Pagarete A."/>
            <person name="Parker M."/>
            <person name="Probert I."/>
            <person name="Quesneville H."/>
            <person name="Raines C."/>
            <person name="Rensing S.A."/>
            <person name="Riano-Pachon D.M."/>
            <person name="Richier S."/>
            <person name="Rokitta S."/>
            <person name="Shiraiwa Y."/>
            <person name="Soanes D.M."/>
            <person name="van der Giezen M."/>
            <person name="Wahlund T.M."/>
            <person name="Williams B."/>
            <person name="Wilson W."/>
            <person name="Wolfe G."/>
            <person name="Wurch L.L."/>
        </authorList>
    </citation>
    <scope>NUCLEOTIDE SEQUENCE</scope>
</reference>
<keyword evidence="2" id="KW-0472">Membrane</keyword>
<dbReference type="EnsemblProtists" id="EOD36841">
    <property type="protein sequence ID" value="EOD36841"/>
    <property type="gene ID" value="EMIHUDRAFT_449114"/>
</dbReference>
<feature type="transmembrane region" description="Helical" evidence="2">
    <location>
        <begin position="180"/>
        <end position="202"/>
    </location>
</feature>
<feature type="compositionally biased region" description="Low complexity" evidence="1">
    <location>
        <begin position="49"/>
        <end position="63"/>
    </location>
</feature>
<name>A0A0D3KM56_EMIH1</name>
<accession>A0A0D3KM56</accession>
<dbReference type="SMART" id="SM00254">
    <property type="entry name" value="ShKT"/>
    <property type="match status" value="2"/>
</dbReference>
<feature type="domain" description="ShKT" evidence="3">
    <location>
        <begin position="136"/>
        <end position="165"/>
    </location>
</feature>
<evidence type="ECO:0000313" key="5">
    <source>
        <dbReference type="Proteomes" id="UP000013827"/>
    </source>
</evidence>
<dbReference type="KEGG" id="ehx:EMIHUDRAFT_449114"/>
<keyword evidence="2" id="KW-1133">Transmembrane helix</keyword>
<evidence type="ECO:0000256" key="2">
    <source>
        <dbReference type="SAM" id="Phobius"/>
    </source>
</evidence>
<dbReference type="PaxDb" id="2903-EOD36841"/>
<proteinExistence type="predicted"/>
<keyword evidence="5" id="KW-1185">Reference proteome</keyword>
<dbReference type="InterPro" id="IPR003582">
    <property type="entry name" value="ShKT_dom"/>
</dbReference>
<dbReference type="HOGENOM" id="CLU_1162963_0_0_1"/>
<dbReference type="GeneID" id="17282111"/>